<dbReference type="AlphaFoldDB" id="A0A8X6TZX2"/>
<proteinExistence type="predicted"/>
<name>A0A8X6TZX2_NEPPI</name>
<gene>
    <name evidence="1" type="ORF">NPIL_63061</name>
</gene>
<evidence type="ECO:0000313" key="1">
    <source>
        <dbReference type="EMBL" id="GFT75503.1"/>
    </source>
</evidence>
<dbReference type="Proteomes" id="UP000887013">
    <property type="component" value="Unassembled WGS sequence"/>
</dbReference>
<keyword evidence="2" id="KW-1185">Reference proteome</keyword>
<dbReference type="EMBL" id="BMAW01070857">
    <property type="protein sequence ID" value="GFT75503.1"/>
    <property type="molecule type" value="Genomic_DNA"/>
</dbReference>
<reference evidence="1" key="1">
    <citation type="submission" date="2020-08" db="EMBL/GenBank/DDBJ databases">
        <title>Multicomponent nature underlies the extraordinary mechanical properties of spider dragline silk.</title>
        <authorList>
            <person name="Kono N."/>
            <person name="Nakamura H."/>
            <person name="Mori M."/>
            <person name="Yoshida Y."/>
            <person name="Ohtoshi R."/>
            <person name="Malay A.D."/>
            <person name="Moran D.A.P."/>
            <person name="Tomita M."/>
            <person name="Numata K."/>
            <person name="Arakawa K."/>
        </authorList>
    </citation>
    <scope>NUCLEOTIDE SEQUENCE</scope>
</reference>
<sequence>MQAAKNRAPCFCIVGSTAPSQQMRSSVQSLSTRGLISYMYHDRNVSLYLAEPVDGVHLSTGKHENIPLFFGKPKFSSREPGRFEFPLCVGEFSGDNARRLLLPGDPVEGHLRAHVVVEGSVGVVGHHLLTRALTLPHGLQAAVPMQQLEHGHELLELEHGATFIRLQHEAKRIDAAVRLVCVVRLCGKLSREISKTVRDHARKQLKSFSRNQLVLKVNGFFTLSADENRKNEKQIGIMFRFLITLYALTVDAIKQ</sequence>
<organism evidence="1 2">
    <name type="scientific">Nephila pilipes</name>
    <name type="common">Giant wood spider</name>
    <name type="synonym">Nephila maculata</name>
    <dbReference type="NCBI Taxonomy" id="299642"/>
    <lineage>
        <taxon>Eukaryota</taxon>
        <taxon>Metazoa</taxon>
        <taxon>Ecdysozoa</taxon>
        <taxon>Arthropoda</taxon>
        <taxon>Chelicerata</taxon>
        <taxon>Arachnida</taxon>
        <taxon>Araneae</taxon>
        <taxon>Araneomorphae</taxon>
        <taxon>Entelegynae</taxon>
        <taxon>Araneoidea</taxon>
        <taxon>Nephilidae</taxon>
        <taxon>Nephila</taxon>
    </lineage>
</organism>
<protein>
    <submittedName>
        <fullName evidence="1">Uncharacterized protein</fullName>
    </submittedName>
</protein>
<comment type="caution">
    <text evidence="1">The sequence shown here is derived from an EMBL/GenBank/DDBJ whole genome shotgun (WGS) entry which is preliminary data.</text>
</comment>
<evidence type="ECO:0000313" key="2">
    <source>
        <dbReference type="Proteomes" id="UP000887013"/>
    </source>
</evidence>
<accession>A0A8X6TZX2</accession>